<dbReference type="EMBL" id="JACGWY010000004">
    <property type="protein sequence ID" value="MBA8816979.1"/>
    <property type="molecule type" value="Genomic_DNA"/>
</dbReference>
<keyword evidence="2" id="KW-0121">Carboxypeptidase</keyword>
<evidence type="ECO:0000313" key="3">
    <source>
        <dbReference type="Proteomes" id="UP000526083"/>
    </source>
</evidence>
<sequence length="403" mass="41083">MSTLLLSACSTDTTVSVNVPEQVDADLPADTAAEIESAVEFAMAATGSTGAIVGVWAPWSGTLVSGFGIADGGDAADLTFRGAEITRAMTCDALYQLAADGVVALDDSVSTYVSSVAGLGSITLEELCNGTSGLGTYWPVIESMALSTPERKWEPRELVAYGMGRSTDVVPGTAWGDSDAGYVLLGLALESATQKTASALFADTIFEPLEMESTSLPRATATSPGSNPLDGMLSLPDKEGALNCADPANVTEYSSSIGFTNSGVVTNITDLGHYTQALAVDALGVDGSERFAAPLPADPSGPTWFTTTGGAYQAASLVGQYGKVPGYITASFADPTTGMTVSVVLNNSAADAEVGAYLAWQIAAITSKAPAASGETAPNAGLPWTAEQYHDAIAEAAVCPLPE</sequence>
<dbReference type="RefSeq" id="WP_310734863.1">
    <property type="nucleotide sequence ID" value="NZ_JAAOZB010000001.1"/>
</dbReference>
<comment type="caution">
    <text evidence="2">The sequence shown here is derived from an EMBL/GenBank/DDBJ whole genome shotgun (WGS) entry which is preliminary data.</text>
</comment>
<dbReference type="Gene3D" id="3.40.710.10">
    <property type="entry name" value="DD-peptidase/beta-lactamase superfamily"/>
    <property type="match status" value="1"/>
</dbReference>
<dbReference type="InterPro" id="IPR050491">
    <property type="entry name" value="AmpC-like"/>
</dbReference>
<reference evidence="2 3" key="1">
    <citation type="submission" date="2020-07" db="EMBL/GenBank/DDBJ databases">
        <title>Sequencing the genomes of 1000 actinobacteria strains.</title>
        <authorList>
            <person name="Klenk H.-P."/>
        </authorList>
    </citation>
    <scope>NUCLEOTIDE SEQUENCE [LARGE SCALE GENOMIC DNA]</scope>
    <source>
        <strain evidence="2 3">DSM 27576</strain>
    </source>
</reference>
<dbReference type="AlphaFoldDB" id="A0A7W3JQ77"/>
<keyword evidence="3" id="KW-1185">Reference proteome</keyword>
<feature type="domain" description="Beta-lactamase-related" evidence="1">
    <location>
        <begin position="65"/>
        <end position="363"/>
    </location>
</feature>
<evidence type="ECO:0000259" key="1">
    <source>
        <dbReference type="Pfam" id="PF00144"/>
    </source>
</evidence>
<gene>
    <name evidence="2" type="ORF">FHX48_002073</name>
</gene>
<keyword evidence="2" id="KW-0378">Hydrolase</keyword>
<dbReference type="EC" id="3.4.16.4" evidence="2"/>
<dbReference type="Proteomes" id="UP000526083">
    <property type="component" value="Unassembled WGS sequence"/>
</dbReference>
<organism evidence="2 3">
    <name type="scientific">Microbacterium halimionae</name>
    <dbReference type="NCBI Taxonomy" id="1526413"/>
    <lineage>
        <taxon>Bacteria</taxon>
        <taxon>Bacillati</taxon>
        <taxon>Actinomycetota</taxon>
        <taxon>Actinomycetes</taxon>
        <taxon>Micrococcales</taxon>
        <taxon>Microbacteriaceae</taxon>
        <taxon>Microbacterium</taxon>
    </lineage>
</organism>
<dbReference type="SUPFAM" id="SSF56601">
    <property type="entry name" value="beta-lactamase/transpeptidase-like"/>
    <property type="match status" value="1"/>
</dbReference>
<dbReference type="InterPro" id="IPR012338">
    <property type="entry name" value="Beta-lactam/transpept-like"/>
</dbReference>
<dbReference type="InterPro" id="IPR001466">
    <property type="entry name" value="Beta-lactam-related"/>
</dbReference>
<proteinExistence type="predicted"/>
<evidence type="ECO:0000313" key="2">
    <source>
        <dbReference type="EMBL" id="MBA8816979.1"/>
    </source>
</evidence>
<name>A0A7W3JQ77_9MICO</name>
<protein>
    <submittedName>
        <fullName evidence="2">D-alanyl-D-alanine carboxypeptidase</fullName>
        <ecNumber evidence="2">3.4.16.4</ecNumber>
    </submittedName>
</protein>
<accession>A0A7W3JQ77</accession>
<keyword evidence="2" id="KW-0645">Protease</keyword>
<dbReference type="PANTHER" id="PTHR46825:SF7">
    <property type="entry name" value="D-ALANYL-D-ALANINE CARBOXYPEPTIDASE"/>
    <property type="match status" value="1"/>
</dbReference>
<dbReference type="Pfam" id="PF00144">
    <property type="entry name" value="Beta-lactamase"/>
    <property type="match status" value="1"/>
</dbReference>
<dbReference type="PANTHER" id="PTHR46825">
    <property type="entry name" value="D-ALANYL-D-ALANINE-CARBOXYPEPTIDASE/ENDOPEPTIDASE AMPH"/>
    <property type="match status" value="1"/>
</dbReference>
<dbReference type="GO" id="GO:0009002">
    <property type="term" value="F:serine-type D-Ala-D-Ala carboxypeptidase activity"/>
    <property type="evidence" value="ECO:0007669"/>
    <property type="project" value="UniProtKB-EC"/>
</dbReference>